<gene>
    <name evidence="2" type="ORF">PGTUg99_003914</name>
</gene>
<evidence type="ECO:0000313" key="3">
    <source>
        <dbReference type="Proteomes" id="UP000325313"/>
    </source>
</evidence>
<feature type="compositionally biased region" description="Basic residues" evidence="1">
    <location>
        <begin position="14"/>
        <end position="25"/>
    </location>
</feature>
<name>A0A5B0PAV1_PUCGR</name>
<proteinExistence type="predicted"/>
<organism evidence="2 3">
    <name type="scientific">Puccinia graminis f. sp. tritici</name>
    <dbReference type="NCBI Taxonomy" id="56615"/>
    <lineage>
        <taxon>Eukaryota</taxon>
        <taxon>Fungi</taxon>
        <taxon>Dikarya</taxon>
        <taxon>Basidiomycota</taxon>
        <taxon>Pucciniomycotina</taxon>
        <taxon>Pucciniomycetes</taxon>
        <taxon>Pucciniales</taxon>
        <taxon>Pucciniaceae</taxon>
        <taxon>Puccinia</taxon>
    </lineage>
</organism>
<evidence type="ECO:0000313" key="2">
    <source>
        <dbReference type="EMBL" id="KAA1098735.1"/>
    </source>
</evidence>
<feature type="region of interest" description="Disordered" evidence="1">
    <location>
        <begin position="1"/>
        <end position="65"/>
    </location>
</feature>
<protein>
    <submittedName>
        <fullName evidence="2">Uncharacterized protein</fullName>
    </submittedName>
</protein>
<reference evidence="2 3" key="1">
    <citation type="submission" date="2019-05" db="EMBL/GenBank/DDBJ databases">
        <title>Emergence of the Ug99 lineage of the wheat stem rust pathogen through somatic hybridization.</title>
        <authorList>
            <person name="Li F."/>
            <person name="Upadhyaya N.M."/>
            <person name="Sperschneider J."/>
            <person name="Matny O."/>
            <person name="Nguyen-Phuc H."/>
            <person name="Mago R."/>
            <person name="Raley C."/>
            <person name="Miller M.E."/>
            <person name="Silverstein K.A.T."/>
            <person name="Henningsen E."/>
            <person name="Hirsch C.D."/>
            <person name="Visser B."/>
            <person name="Pretorius Z.A."/>
            <person name="Steffenson B.J."/>
            <person name="Schwessinger B."/>
            <person name="Dodds P.N."/>
            <person name="Figueroa M."/>
        </authorList>
    </citation>
    <scope>NUCLEOTIDE SEQUENCE [LARGE SCALE GENOMIC DNA]</scope>
    <source>
        <strain evidence="2 3">Ug99</strain>
    </source>
</reference>
<dbReference type="AlphaFoldDB" id="A0A5B0PAV1"/>
<sequence length="65" mass="7157">MWVVSDRHSPGRPPRVRTAHCHTTRRPSACANHRSGRPPGGAPLKPSRRSYKPALTGQFGEATRT</sequence>
<accession>A0A5B0PAV1</accession>
<dbReference type="EMBL" id="VDEP01000346">
    <property type="protein sequence ID" value="KAA1098735.1"/>
    <property type="molecule type" value="Genomic_DNA"/>
</dbReference>
<evidence type="ECO:0000256" key="1">
    <source>
        <dbReference type="SAM" id="MobiDB-lite"/>
    </source>
</evidence>
<dbReference type="Proteomes" id="UP000325313">
    <property type="component" value="Unassembled WGS sequence"/>
</dbReference>
<comment type="caution">
    <text evidence="2">The sequence shown here is derived from an EMBL/GenBank/DDBJ whole genome shotgun (WGS) entry which is preliminary data.</text>
</comment>